<reference evidence="1 2" key="1">
    <citation type="submission" date="2019-05" db="EMBL/GenBank/DDBJ databases">
        <title>Mikania micrantha, genome provides insights into the molecular mechanism of rapid growth.</title>
        <authorList>
            <person name="Liu B."/>
        </authorList>
    </citation>
    <scope>NUCLEOTIDE SEQUENCE [LARGE SCALE GENOMIC DNA]</scope>
    <source>
        <strain evidence="1">NLD-2019</strain>
        <tissue evidence="1">Leaf</tissue>
    </source>
</reference>
<organism evidence="1 2">
    <name type="scientific">Mikania micrantha</name>
    <name type="common">bitter vine</name>
    <dbReference type="NCBI Taxonomy" id="192012"/>
    <lineage>
        <taxon>Eukaryota</taxon>
        <taxon>Viridiplantae</taxon>
        <taxon>Streptophyta</taxon>
        <taxon>Embryophyta</taxon>
        <taxon>Tracheophyta</taxon>
        <taxon>Spermatophyta</taxon>
        <taxon>Magnoliopsida</taxon>
        <taxon>eudicotyledons</taxon>
        <taxon>Gunneridae</taxon>
        <taxon>Pentapetalae</taxon>
        <taxon>asterids</taxon>
        <taxon>campanulids</taxon>
        <taxon>Asterales</taxon>
        <taxon>Asteraceae</taxon>
        <taxon>Asteroideae</taxon>
        <taxon>Heliantheae alliance</taxon>
        <taxon>Eupatorieae</taxon>
        <taxon>Mikania</taxon>
    </lineage>
</organism>
<dbReference type="Proteomes" id="UP000326396">
    <property type="component" value="Linkage Group LG4"/>
</dbReference>
<protein>
    <submittedName>
        <fullName evidence="1">Uncharacterized protein</fullName>
    </submittedName>
</protein>
<evidence type="ECO:0000313" key="1">
    <source>
        <dbReference type="EMBL" id="KAD4178929.1"/>
    </source>
</evidence>
<proteinExistence type="predicted"/>
<dbReference type="EMBL" id="SZYD01000014">
    <property type="protein sequence ID" value="KAD4178929.1"/>
    <property type="molecule type" value="Genomic_DNA"/>
</dbReference>
<name>A0A5N6MWW5_9ASTR</name>
<evidence type="ECO:0000313" key="2">
    <source>
        <dbReference type="Proteomes" id="UP000326396"/>
    </source>
</evidence>
<sequence length="83" mass="9360">MQVISLRLNDFCGLLLSRIKERVVKQYRLETDGLIETSTETLGEMIEEDNGTAMTRLLQILAAIHEEHCKNVKEKGITSVDGL</sequence>
<keyword evidence="2" id="KW-1185">Reference proteome</keyword>
<comment type="caution">
    <text evidence="1">The sequence shown here is derived from an EMBL/GenBank/DDBJ whole genome shotgun (WGS) entry which is preliminary data.</text>
</comment>
<accession>A0A5N6MWW5</accession>
<gene>
    <name evidence="1" type="ORF">E3N88_27520</name>
</gene>
<dbReference type="AlphaFoldDB" id="A0A5N6MWW5"/>